<accession>A0A7V2WT80</accession>
<dbReference type="EMBL" id="DRND01000328">
    <property type="protein sequence ID" value="HFC47051.1"/>
    <property type="molecule type" value="Genomic_DNA"/>
</dbReference>
<keyword evidence="3" id="KW-0690">Ribosome biogenesis</keyword>
<keyword evidence="6" id="KW-0342">GTP-binding</keyword>
<dbReference type="InterPro" id="IPR031166">
    <property type="entry name" value="G_ENGA"/>
</dbReference>
<dbReference type="InterPro" id="IPR015946">
    <property type="entry name" value="KH_dom-like_a/b"/>
</dbReference>
<evidence type="ECO:0000256" key="3">
    <source>
        <dbReference type="ARBA" id="ARBA00022517"/>
    </source>
</evidence>
<reference evidence="10" key="1">
    <citation type="journal article" date="2020" name="mSystems">
        <title>Genome- and Community-Level Interaction Insights into Carbon Utilization and Element Cycling Functions of Hydrothermarchaeota in Hydrothermal Sediment.</title>
        <authorList>
            <person name="Zhou Z."/>
            <person name="Liu Y."/>
            <person name="Xu W."/>
            <person name="Pan J."/>
            <person name="Luo Z.H."/>
            <person name="Li M."/>
        </authorList>
    </citation>
    <scope>NUCLEOTIDE SEQUENCE [LARGE SCALE GENOMIC DNA]</scope>
    <source>
        <strain evidence="10">HyVt-503</strain>
    </source>
</reference>
<dbReference type="InterPro" id="IPR032859">
    <property type="entry name" value="KH_dom-like"/>
</dbReference>
<dbReference type="Gene3D" id="3.40.50.300">
    <property type="entry name" value="P-loop containing nucleotide triphosphate hydrolases"/>
    <property type="match status" value="2"/>
</dbReference>
<dbReference type="Gene3D" id="3.30.300.20">
    <property type="match status" value="1"/>
</dbReference>
<evidence type="ECO:0000256" key="8">
    <source>
        <dbReference type="PROSITE-ProRule" id="PRU01049"/>
    </source>
</evidence>
<dbReference type="GO" id="GO:0042254">
    <property type="term" value="P:ribosome biogenesis"/>
    <property type="evidence" value="ECO:0007669"/>
    <property type="project" value="UniProtKB-KW"/>
</dbReference>
<dbReference type="PROSITE" id="PS51712">
    <property type="entry name" value="G_ENGA"/>
    <property type="match status" value="1"/>
</dbReference>
<evidence type="ECO:0000256" key="6">
    <source>
        <dbReference type="ARBA" id="ARBA00023134"/>
    </source>
</evidence>
<dbReference type="PANTHER" id="PTHR43834:SF6">
    <property type="entry name" value="GTPASE DER"/>
    <property type="match status" value="1"/>
</dbReference>
<comment type="similarity">
    <text evidence="1 8">Belongs to the TRAFAC class TrmE-Era-EngA-EngB-Septin-like GTPase superfamily. EngA (Der) GTPase family.</text>
</comment>
<dbReference type="InterPro" id="IPR006073">
    <property type="entry name" value="GTP-bd"/>
</dbReference>
<comment type="caution">
    <text evidence="10">The sequence shown here is derived from an EMBL/GenBank/DDBJ whole genome shotgun (WGS) entry which is preliminary data.</text>
</comment>
<sequence length="357" mass="40851">QGLTAQDREIVEQVRTLGKDILFVGNKADSPKDDALMGELYEIGADYILPISAEHGRNIDELKEELVKRLSNRVDDSQRGPDGGHFRSLDEGEVIKVAIIGRPNVGKSSLFNALIGEERVVVSDVPGTTRDVIDTLIERPSRRPILLADTAGIRRKSKTKMRIEKFSVLKAIEAIKRSHVCIVVLDAQEGVTDQDKKLIGYTEEYYKACITIYNKWDLITDESLAKLRTEELKMAKRFVPYSPHLNCSAKTRRKVNAIFPLVDTVFEDYSIEVSTGRLNRILQQALLRRTPPISKGHHLKMYYTTQIGTRPPTFLIFANYPDKIPAQYKRYLINHFRNNLEVPYTPIKLVFRERERR</sequence>
<evidence type="ECO:0000313" key="10">
    <source>
        <dbReference type="EMBL" id="HFC47051.1"/>
    </source>
</evidence>
<evidence type="ECO:0000256" key="1">
    <source>
        <dbReference type="ARBA" id="ARBA00008279"/>
    </source>
</evidence>
<dbReference type="FunFam" id="3.40.50.300:FF:000040">
    <property type="entry name" value="GTPase Der"/>
    <property type="match status" value="1"/>
</dbReference>
<dbReference type="InterPro" id="IPR016484">
    <property type="entry name" value="GTPase_Der"/>
</dbReference>
<dbReference type="PANTHER" id="PTHR43834">
    <property type="entry name" value="GTPASE DER"/>
    <property type="match status" value="1"/>
</dbReference>
<dbReference type="Pfam" id="PF01926">
    <property type="entry name" value="MMR_HSR1"/>
    <property type="match status" value="1"/>
</dbReference>
<evidence type="ECO:0000259" key="9">
    <source>
        <dbReference type="PROSITE" id="PS51712"/>
    </source>
</evidence>
<feature type="non-terminal residue" evidence="10">
    <location>
        <position position="1"/>
    </location>
</feature>
<proteinExistence type="inferred from homology"/>
<keyword evidence="4" id="KW-0677">Repeat</keyword>
<dbReference type="NCBIfam" id="TIGR00231">
    <property type="entry name" value="small_GTP"/>
    <property type="match status" value="1"/>
</dbReference>
<dbReference type="Proteomes" id="UP000885797">
    <property type="component" value="Unassembled WGS sequence"/>
</dbReference>
<feature type="domain" description="EngA-type G" evidence="9">
    <location>
        <begin position="95"/>
        <end position="270"/>
    </location>
</feature>
<evidence type="ECO:0000256" key="2">
    <source>
        <dbReference type="ARBA" id="ARBA00020953"/>
    </source>
</evidence>
<gene>
    <name evidence="10" type="primary">der</name>
    <name evidence="10" type="ORF">ENJ63_04130</name>
</gene>
<dbReference type="GO" id="GO:0005525">
    <property type="term" value="F:GTP binding"/>
    <property type="evidence" value="ECO:0007669"/>
    <property type="project" value="UniProtKB-KW"/>
</dbReference>
<dbReference type="NCBIfam" id="TIGR03594">
    <property type="entry name" value="GTPase_EngA"/>
    <property type="match status" value="1"/>
</dbReference>
<dbReference type="InterPro" id="IPR027417">
    <property type="entry name" value="P-loop_NTPase"/>
</dbReference>
<organism evidence="10">
    <name type="scientific">Dissulfuribacter thermophilus</name>
    <dbReference type="NCBI Taxonomy" id="1156395"/>
    <lineage>
        <taxon>Bacteria</taxon>
        <taxon>Pseudomonadati</taxon>
        <taxon>Thermodesulfobacteriota</taxon>
        <taxon>Dissulfuribacteria</taxon>
        <taxon>Dissulfuribacterales</taxon>
        <taxon>Dissulfuribacteraceae</taxon>
        <taxon>Dissulfuribacter</taxon>
    </lineage>
</organism>
<evidence type="ECO:0000256" key="4">
    <source>
        <dbReference type="ARBA" id="ARBA00022737"/>
    </source>
</evidence>
<dbReference type="SUPFAM" id="SSF52540">
    <property type="entry name" value="P-loop containing nucleoside triphosphate hydrolases"/>
    <property type="match status" value="2"/>
</dbReference>
<dbReference type="InterPro" id="IPR005225">
    <property type="entry name" value="Small_GTP-bd"/>
</dbReference>
<dbReference type="Pfam" id="PF14714">
    <property type="entry name" value="KH_dom-like"/>
    <property type="match status" value="1"/>
</dbReference>
<dbReference type="CDD" id="cd01895">
    <property type="entry name" value="EngA2"/>
    <property type="match status" value="1"/>
</dbReference>
<protein>
    <recommendedName>
        <fullName evidence="2">GTPase Der</fullName>
    </recommendedName>
    <alternativeName>
        <fullName evidence="7">GTP-binding protein EngA</fullName>
    </alternativeName>
</protein>
<name>A0A7V2WT80_9BACT</name>
<dbReference type="PRINTS" id="PR00326">
    <property type="entry name" value="GTP1OBG"/>
</dbReference>
<dbReference type="FunFam" id="3.30.300.20:FF:000004">
    <property type="entry name" value="GTPase Der"/>
    <property type="match status" value="1"/>
</dbReference>
<evidence type="ECO:0000256" key="5">
    <source>
        <dbReference type="ARBA" id="ARBA00022741"/>
    </source>
</evidence>
<dbReference type="AlphaFoldDB" id="A0A7V2WT80"/>
<keyword evidence="5" id="KW-0547">Nucleotide-binding</keyword>
<dbReference type="GO" id="GO:0043022">
    <property type="term" value="F:ribosome binding"/>
    <property type="evidence" value="ECO:0007669"/>
    <property type="project" value="TreeGrafter"/>
</dbReference>
<evidence type="ECO:0000256" key="7">
    <source>
        <dbReference type="ARBA" id="ARBA00032345"/>
    </source>
</evidence>